<evidence type="ECO:0000256" key="6">
    <source>
        <dbReference type="ARBA" id="ARBA00023002"/>
    </source>
</evidence>
<evidence type="ECO:0000256" key="9">
    <source>
        <dbReference type="SAM" id="MobiDB-lite"/>
    </source>
</evidence>
<keyword evidence="6" id="KW-0560">Oxidoreductase</keyword>
<dbReference type="PROSITE" id="PS51471">
    <property type="entry name" value="FE2OG_OXY"/>
    <property type="match status" value="1"/>
</dbReference>
<dbReference type="Pfam" id="PF10637">
    <property type="entry name" value="Ofd1_CTDD"/>
    <property type="match status" value="1"/>
</dbReference>
<organism evidence="11 12">
    <name type="scientific">Sporidiobolus salmonicolor</name>
    <name type="common">Yeast-like fungus</name>
    <name type="synonym">Sporobolomyces salmonicolor</name>
    <dbReference type="NCBI Taxonomy" id="5005"/>
    <lineage>
        <taxon>Eukaryota</taxon>
        <taxon>Fungi</taxon>
        <taxon>Dikarya</taxon>
        <taxon>Basidiomycota</taxon>
        <taxon>Pucciniomycotina</taxon>
        <taxon>Microbotryomycetes</taxon>
        <taxon>Sporidiobolales</taxon>
        <taxon>Sporidiobolaceae</taxon>
        <taxon>Sporobolomyces</taxon>
    </lineage>
</organism>
<reference evidence="12" key="1">
    <citation type="submission" date="2015-02" db="EMBL/GenBank/DDBJ databases">
        <authorList>
            <person name="Gon?alves P."/>
        </authorList>
    </citation>
    <scope>NUCLEOTIDE SEQUENCE [LARGE SCALE GENOMIC DNA]</scope>
</reference>
<dbReference type="SMART" id="SM00702">
    <property type="entry name" value="P4Hc"/>
    <property type="match status" value="1"/>
</dbReference>
<protein>
    <submittedName>
        <fullName evidence="11">SPOSA6832_03406-mRNA-1:cds</fullName>
    </submittedName>
</protein>
<evidence type="ECO:0000259" key="10">
    <source>
        <dbReference type="PROSITE" id="PS51471"/>
    </source>
</evidence>
<dbReference type="InterPro" id="IPR051842">
    <property type="entry name" value="uS12_prolyl_hydroxylase"/>
</dbReference>
<gene>
    <name evidence="11" type="primary">SPOSA6832_03406</name>
</gene>
<dbReference type="GO" id="GO:0005737">
    <property type="term" value="C:cytoplasm"/>
    <property type="evidence" value="ECO:0007669"/>
    <property type="project" value="TreeGrafter"/>
</dbReference>
<dbReference type="Proteomes" id="UP000243876">
    <property type="component" value="Unassembled WGS sequence"/>
</dbReference>
<dbReference type="PANTHER" id="PTHR12117:SF0">
    <property type="entry name" value="PROLYL 3-HYDROXYLASE OGFOD1"/>
    <property type="match status" value="1"/>
</dbReference>
<comment type="catalytic activity">
    <reaction evidence="8">
        <text>[ribosomal protein uS12]-L-proline + 2-oxoglutarate + O2 = [ribosomal protein uS12]-(3S)-3-hydroxy-L-proline + succinate + CO2</text>
        <dbReference type="Rhea" id="RHEA:54156"/>
        <dbReference type="Rhea" id="RHEA-COMP:13816"/>
        <dbReference type="Rhea" id="RHEA-COMP:13818"/>
        <dbReference type="ChEBI" id="CHEBI:15379"/>
        <dbReference type="ChEBI" id="CHEBI:16526"/>
        <dbReference type="ChEBI" id="CHEBI:16810"/>
        <dbReference type="ChEBI" id="CHEBI:30031"/>
        <dbReference type="ChEBI" id="CHEBI:50342"/>
        <dbReference type="ChEBI" id="CHEBI:85428"/>
    </reaction>
</comment>
<dbReference type="GO" id="GO:0006449">
    <property type="term" value="P:regulation of translational termination"/>
    <property type="evidence" value="ECO:0007669"/>
    <property type="project" value="TreeGrafter"/>
</dbReference>
<feature type="compositionally biased region" description="Acidic residues" evidence="9">
    <location>
        <begin position="557"/>
        <end position="570"/>
    </location>
</feature>
<dbReference type="Gene3D" id="2.60.120.620">
    <property type="entry name" value="q2cbj1_9rhob like domain"/>
    <property type="match status" value="1"/>
</dbReference>
<evidence type="ECO:0000256" key="1">
    <source>
        <dbReference type="ARBA" id="ARBA00001961"/>
    </source>
</evidence>
<dbReference type="EMBL" id="CENE01000016">
    <property type="protein sequence ID" value="CEQ41674.1"/>
    <property type="molecule type" value="Genomic_DNA"/>
</dbReference>
<feature type="domain" description="Fe2OG dioxygenase" evidence="10">
    <location>
        <begin position="147"/>
        <end position="269"/>
    </location>
</feature>
<dbReference type="InterPro" id="IPR019601">
    <property type="entry name" value="Oxoglutarate/Fe-dep_Oase_C"/>
</dbReference>
<dbReference type="PANTHER" id="PTHR12117">
    <property type="entry name" value="HISTONE ACETYLTRANSFERASE COMPLEX"/>
    <property type="match status" value="1"/>
</dbReference>
<dbReference type="GO" id="GO:0031543">
    <property type="term" value="F:peptidyl-proline dioxygenase activity"/>
    <property type="evidence" value="ECO:0007669"/>
    <property type="project" value="UniProtKB-ARBA"/>
</dbReference>
<evidence type="ECO:0000256" key="5">
    <source>
        <dbReference type="ARBA" id="ARBA00022964"/>
    </source>
</evidence>
<keyword evidence="3" id="KW-0479">Metal-binding</keyword>
<dbReference type="InterPro" id="IPR043044">
    <property type="entry name" value="TPA1/Ofd1_C"/>
</dbReference>
<feature type="region of interest" description="Disordered" evidence="9">
    <location>
        <begin position="1"/>
        <end position="21"/>
    </location>
</feature>
<keyword evidence="4" id="KW-0847">Vitamin C</keyword>
<evidence type="ECO:0000256" key="8">
    <source>
        <dbReference type="ARBA" id="ARBA00047444"/>
    </source>
</evidence>
<dbReference type="InterPro" id="IPR039558">
    <property type="entry name" value="TPA1/OFD1_N"/>
</dbReference>
<dbReference type="GO" id="GO:0031418">
    <property type="term" value="F:L-ascorbic acid binding"/>
    <property type="evidence" value="ECO:0007669"/>
    <property type="project" value="UniProtKB-KW"/>
</dbReference>
<evidence type="ECO:0000256" key="2">
    <source>
        <dbReference type="ARBA" id="ARBA00007443"/>
    </source>
</evidence>
<keyword evidence="7" id="KW-0408">Iron</keyword>
<name>A0A0D6EP33_SPOSA</name>
<evidence type="ECO:0000313" key="11">
    <source>
        <dbReference type="EMBL" id="CEQ41674.1"/>
    </source>
</evidence>
<dbReference type="OrthoDB" id="430522at2759"/>
<comment type="similarity">
    <text evidence="2">Belongs to the TPA1 family.</text>
</comment>
<dbReference type="Gene3D" id="3.60.130.20">
    <property type="entry name" value="Oxoglutarate/iron-dependent oxygenase, C-terminal degradation domain"/>
    <property type="match status" value="1"/>
</dbReference>
<evidence type="ECO:0000256" key="3">
    <source>
        <dbReference type="ARBA" id="ARBA00022723"/>
    </source>
</evidence>
<sequence length="636" mass="69089">MAASPSAEPAAKRQKTAEARLPFHSSLLDAANVERLKQAHSASAPYKHAVIDQLFDKDFLKKARKEITEQLSFREKETDIWPPPKLARANPSTGQINQTGDLSNLSGLPSTELALLPTLLELRDALYSKTFRHFLQEVTGCGPLSGSKTDMSCAEYSEGCYLLNHDDVIGTRRISFILYLVLDEPAWQPEWGGALELYPVLEADDKNPDRPNVPVSKPSVVIPPAFNQFVFFEVQPGHSFHSVEEVVVHGDKQKGGVGARVSLSGWFHKPVEGEEGYEGNEGFMPKSSLQQLYATTLSAPTPYPTPLPLPLPSLPSASDLAVLSPLLNPAYTNPKILSHLRAQFIETSHLVLADFLAPSVATELEALIRARDAELEQGRRGVSVRGWTTDKVPPHASGEDAQQGWTVVGPPHLQRFLALAPAPAPTSGDDRLASLLREIHDALRSRAFAALLASLTSLLPTAYTTSVRRFRPGLDYTLARGEPAGEGDANAKLDVGLALTPRLDGPDAELWEAGECGGWDIWLVGDEGGDEATYGGGSGGGTKKEPKAEETAQGAGQEEEEEAEEEEDESTLLTLAPEWNRLHLVLRDPGVLAFVKYVSARAPSSRWDIAGEWEVQGIEEEEEEEEEEGDEVGNGA</sequence>
<keyword evidence="12" id="KW-1185">Reference proteome</keyword>
<dbReference type="InterPro" id="IPR006620">
    <property type="entry name" value="Pro_4_hyd_alph"/>
</dbReference>
<evidence type="ECO:0000256" key="7">
    <source>
        <dbReference type="ARBA" id="ARBA00023004"/>
    </source>
</evidence>
<feature type="region of interest" description="Disordered" evidence="9">
    <location>
        <begin position="616"/>
        <end position="636"/>
    </location>
</feature>
<evidence type="ECO:0000256" key="4">
    <source>
        <dbReference type="ARBA" id="ARBA00022896"/>
    </source>
</evidence>
<comment type="cofactor">
    <cofactor evidence="1">
        <name>L-ascorbate</name>
        <dbReference type="ChEBI" id="CHEBI:38290"/>
    </cofactor>
</comment>
<dbReference type="AlphaFoldDB" id="A0A0D6EP33"/>
<evidence type="ECO:0000313" key="12">
    <source>
        <dbReference type="Proteomes" id="UP000243876"/>
    </source>
</evidence>
<keyword evidence="5" id="KW-0223">Dioxygenase</keyword>
<dbReference type="GO" id="GO:0005506">
    <property type="term" value="F:iron ion binding"/>
    <property type="evidence" value="ECO:0007669"/>
    <property type="project" value="InterPro"/>
</dbReference>
<dbReference type="InterPro" id="IPR005123">
    <property type="entry name" value="Oxoglu/Fe-dep_dioxygenase_dom"/>
</dbReference>
<dbReference type="Pfam" id="PF13661">
    <property type="entry name" value="2OG-FeII_Oxy_4"/>
    <property type="match status" value="1"/>
</dbReference>
<feature type="region of interest" description="Disordered" evidence="9">
    <location>
        <begin position="530"/>
        <end position="571"/>
    </location>
</feature>
<proteinExistence type="inferred from homology"/>
<accession>A0A0D6EP33</accession>
<feature type="compositionally biased region" description="Acidic residues" evidence="9">
    <location>
        <begin position="617"/>
        <end position="636"/>
    </location>
</feature>